<comment type="caution">
    <text evidence="2">The sequence shown here is derived from an EMBL/GenBank/DDBJ whole genome shotgun (WGS) entry which is preliminary data.</text>
</comment>
<keyword evidence="3" id="KW-1185">Reference proteome</keyword>
<dbReference type="PANTHER" id="PTHR43355:SF2">
    <property type="entry name" value="FLAVIN REDUCTASE (NADPH)"/>
    <property type="match status" value="1"/>
</dbReference>
<dbReference type="AlphaFoldDB" id="A0A9W9LYE3"/>
<dbReference type="OrthoDB" id="63935at2759"/>
<evidence type="ECO:0000256" key="1">
    <source>
        <dbReference type="ARBA" id="ARBA00038376"/>
    </source>
</evidence>
<dbReference type="SUPFAM" id="SSF51735">
    <property type="entry name" value="NAD(P)-binding Rossmann-fold domains"/>
    <property type="match status" value="1"/>
</dbReference>
<protein>
    <recommendedName>
        <fullName evidence="4">NAD(P)-binding domain-containing protein</fullName>
    </recommendedName>
</protein>
<dbReference type="InterPro" id="IPR051606">
    <property type="entry name" value="Polyketide_Oxido-like"/>
</dbReference>
<comment type="similarity">
    <text evidence="1">Belongs to the avfA family.</text>
</comment>
<dbReference type="InterPro" id="IPR036291">
    <property type="entry name" value="NAD(P)-bd_dom_sf"/>
</dbReference>
<evidence type="ECO:0008006" key="4">
    <source>
        <dbReference type="Google" id="ProtNLM"/>
    </source>
</evidence>
<accession>A0A9W9LYE3</accession>
<dbReference type="EMBL" id="JAPQKO010000001">
    <property type="protein sequence ID" value="KAJ5182666.1"/>
    <property type="molecule type" value="Genomic_DNA"/>
</dbReference>
<dbReference type="Gene3D" id="3.40.50.720">
    <property type="entry name" value="NAD(P)-binding Rossmann-like Domain"/>
    <property type="match status" value="1"/>
</dbReference>
<name>A0A9W9LYE3_9EURO</name>
<dbReference type="Proteomes" id="UP001146351">
    <property type="component" value="Unassembled WGS sequence"/>
</dbReference>
<gene>
    <name evidence="2" type="ORF">N7492_000282</name>
</gene>
<evidence type="ECO:0000313" key="2">
    <source>
        <dbReference type="EMBL" id="KAJ5182666.1"/>
    </source>
</evidence>
<dbReference type="PANTHER" id="PTHR43355">
    <property type="entry name" value="FLAVIN REDUCTASE (NADPH)"/>
    <property type="match status" value="1"/>
</dbReference>
<dbReference type="GO" id="GO:0004074">
    <property type="term" value="F:biliverdin reductase [NAD(P)H] activity"/>
    <property type="evidence" value="ECO:0007669"/>
    <property type="project" value="TreeGrafter"/>
</dbReference>
<proteinExistence type="inferred from homology"/>
<reference evidence="2" key="1">
    <citation type="submission" date="2022-11" db="EMBL/GenBank/DDBJ databases">
        <authorList>
            <person name="Petersen C."/>
        </authorList>
    </citation>
    <scope>NUCLEOTIDE SEQUENCE</scope>
    <source>
        <strain evidence="2">IBT 21917</strain>
    </source>
</reference>
<evidence type="ECO:0000313" key="3">
    <source>
        <dbReference type="Proteomes" id="UP001146351"/>
    </source>
</evidence>
<reference evidence="2" key="2">
    <citation type="journal article" date="2023" name="IMA Fungus">
        <title>Comparative genomic study of the Penicillium genus elucidates a diverse pangenome and 15 lateral gene transfer events.</title>
        <authorList>
            <person name="Petersen C."/>
            <person name="Sorensen T."/>
            <person name="Nielsen M.R."/>
            <person name="Sondergaard T.E."/>
            <person name="Sorensen J.L."/>
            <person name="Fitzpatrick D.A."/>
            <person name="Frisvad J.C."/>
            <person name="Nielsen K.L."/>
        </authorList>
    </citation>
    <scope>NUCLEOTIDE SEQUENCE</scope>
    <source>
        <strain evidence="2">IBT 21917</strain>
    </source>
</reference>
<dbReference type="GO" id="GO:0042602">
    <property type="term" value="F:riboflavin reductase (NADPH) activity"/>
    <property type="evidence" value="ECO:0007669"/>
    <property type="project" value="TreeGrafter"/>
</dbReference>
<organism evidence="2 3">
    <name type="scientific">Penicillium capsulatum</name>
    <dbReference type="NCBI Taxonomy" id="69766"/>
    <lineage>
        <taxon>Eukaryota</taxon>
        <taxon>Fungi</taxon>
        <taxon>Dikarya</taxon>
        <taxon>Ascomycota</taxon>
        <taxon>Pezizomycotina</taxon>
        <taxon>Eurotiomycetes</taxon>
        <taxon>Eurotiomycetidae</taxon>
        <taxon>Eurotiales</taxon>
        <taxon>Aspergillaceae</taxon>
        <taxon>Penicillium</taxon>
    </lineage>
</organism>
<sequence length="288" mass="31114">MSSTTAFFGATGGCTSACLAHTLRNGYNAIALARTPSKLTTQMLEQPGVTQDHLDQHLRIVQGDATNVEAVIKTLIDSEDSTGPTLVSRIISGLGGTPAMSYTQPSPCDKMKMRVPALPHLELDNPNITEQATRTLLQALQQIAARFPSFQDYAAVAPRVTIISTTGIREGPSDVPFWFRGMYHTLLAQPHQDKLQMEKLVNAEGAKKESLLCGGLVLVRPSLLTGDHRIVAADQDSGYAKMRVGTDQEPQSGIGYTIPKPLVGEWIYKELVKGNGDQWVGNGVLLTC</sequence>